<comment type="caution">
    <text evidence="2">The sequence shown here is derived from an EMBL/GenBank/DDBJ whole genome shotgun (WGS) entry which is preliminary data.</text>
</comment>
<dbReference type="EMBL" id="CANHGI010000005">
    <property type="protein sequence ID" value="CAI5450498.1"/>
    <property type="molecule type" value="Genomic_DNA"/>
</dbReference>
<protein>
    <submittedName>
        <fullName evidence="2">Uncharacterized protein</fullName>
    </submittedName>
</protein>
<feature type="transmembrane region" description="Helical" evidence="1">
    <location>
        <begin position="17"/>
        <end position="41"/>
    </location>
</feature>
<dbReference type="OrthoDB" id="5875403at2759"/>
<accession>A0A9P1IR04</accession>
<name>A0A9P1IR04_9PELO</name>
<dbReference type="Pfam" id="PF10325">
    <property type="entry name" value="7TM_GPCR_Srz"/>
    <property type="match status" value="1"/>
</dbReference>
<keyword evidence="1" id="KW-0812">Transmembrane</keyword>
<keyword evidence="3" id="KW-1185">Reference proteome</keyword>
<evidence type="ECO:0000256" key="1">
    <source>
        <dbReference type="SAM" id="Phobius"/>
    </source>
</evidence>
<dbReference type="Proteomes" id="UP001152747">
    <property type="component" value="Unassembled WGS sequence"/>
</dbReference>
<gene>
    <name evidence="2" type="ORF">CAMP_LOCUS13135</name>
</gene>
<proteinExistence type="predicted"/>
<evidence type="ECO:0000313" key="3">
    <source>
        <dbReference type="Proteomes" id="UP001152747"/>
    </source>
</evidence>
<dbReference type="InterPro" id="IPR018817">
    <property type="entry name" value="7TM_GPCR_serpentine_rcpt_Srz"/>
</dbReference>
<keyword evidence="1" id="KW-0472">Membrane</keyword>
<sequence>MLCFAIWLFLDEVTESLIYHALFFIDVLTTPLVFQVTYLFCNKTNLEILLKMNFVELKTWRIICCGHNFLNKIGNQRNS</sequence>
<keyword evidence="1" id="KW-1133">Transmembrane helix</keyword>
<dbReference type="AlphaFoldDB" id="A0A9P1IR04"/>
<evidence type="ECO:0000313" key="2">
    <source>
        <dbReference type="EMBL" id="CAI5450498.1"/>
    </source>
</evidence>
<reference evidence="2" key="1">
    <citation type="submission" date="2022-11" db="EMBL/GenBank/DDBJ databases">
        <authorList>
            <person name="Kikuchi T."/>
        </authorList>
    </citation>
    <scope>NUCLEOTIDE SEQUENCE</scope>
    <source>
        <strain evidence="2">PS1010</strain>
    </source>
</reference>
<organism evidence="2 3">
    <name type="scientific">Caenorhabditis angaria</name>
    <dbReference type="NCBI Taxonomy" id="860376"/>
    <lineage>
        <taxon>Eukaryota</taxon>
        <taxon>Metazoa</taxon>
        <taxon>Ecdysozoa</taxon>
        <taxon>Nematoda</taxon>
        <taxon>Chromadorea</taxon>
        <taxon>Rhabditida</taxon>
        <taxon>Rhabditina</taxon>
        <taxon>Rhabditomorpha</taxon>
        <taxon>Rhabditoidea</taxon>
        <taxon>Rhabditidae</taxon>
        <taxon>Peloderinae</taxon>
        <taxon>Caenorhabditis</taxon>
    </lineage>
</organism>